<reference evidence="1 2" key="1">
    <citation type="journal article" date="2016" name="Microb. Cell Fact.">
        <title>Dissection of exopolysaccharide biosynthesis in Kozakia baliensis.</title>
        <authorList>
            <person name="Brandt J.U."/>
            <person name="Jakob F."/>
            <person name="Behr J."/>
            <person name="Geissler A.J."/>
            <person name="Vogel R.F."/>
        </authorList>
    </citation>
    <scope>NUCLEOTIDE SEQUENCE [LARGE SCALE GENOMIC DNA]</scope>
    <source>
        <strain evidence="1 2">DSM 14400</strain>
    </source>
</reference>
<dbReference type="RefSeq" id="WP_070401968.1">
    <property type="nucleotide sequence ID" value="NZ_BJVW01000013.1"/>
</dbReference>
<accession>A0A1D8UR77</accession>
<proteinExistence type="predicted"/>
<keyword evidence="2" id="KW-1185">Reference proteome</keyword>
<dbReference type="OrthoDB" id="118340at2"/>
<keyword evidence="1" id="KW-0328">Glycosyltransferase</keyword>
<dbReference type="KEGG" id="kba:A0U89_02320"/>
<name>A0A1D8UR77_9PROT</name>
<sequence length="405" mass="44682">MKSALNGLWRLLPTEFRRHALYRIAAAVAPKAEKPPPICDGQIGLAGELSRSSGLGEGARLMIQALHAQQIPTTPLDIGTLSEPRRLTDQEKHSLSDRAALILHVNSPQLPIALNRMGRAFVQNRRIVGYWAWELPTLPPIWRAGLRCVHEIWAPSAFTASALETIAPGRVKVVPHPLAVEPPRPSVLDRSAFGVSQDAVMVLLCFNLASSFVRKNPISAIRAFREAFGDRKDRVLFVKMTETHHYPEDERTLREALAGMTNVMIETRELPPGDLHALTHLSDIVLSLHRSEGFGLIPAQAMLLERPVVATDWSATAEYLDESCGFPVAYHLVPARDPRGVFEAEKAVWAEADIHDAARKLRIAADDAALRKRLGAAARQRAQERFSPQALLRAVEALSRSDATS</sequence>
<dbReference type="GO" id="GO:0016757">
    <property type="term" value="F:glycosyltransferase activity"/>
    <property type="evidence" value="ECO:0007669"/>
    <property type="project" value="UniProtKB-KW"/>
</dbReference>
<dbReference type="SUPFAM" id="SSF53756">
    <property type="entry name" value="UDP-Glycosyltransferase/glycogen phosphorylase"/>
    <property type="match status" value="1"/>
</dbReference>
<dbReference type="Proteomes" id="UP000179145">
    <property type="component" value="Chromosome"/>
</dbReference>
<dbReference type="PANTHER" id="PTHR46656">
    <property type="entry name" value="PUTATIVE-RELATED"/>
    <property type="match status" value="1"/>
</dbReference>
<evidence type="ECO:0000313" key="1">
    <source>
        <dbReference type="EMBL" id="AOX16149.1"/>
    </source>
</evidence>
<dbReference type="AlphaFoldDB" id="A0A1D8UR77"/>
<dbReference type="Gene3D" id="3.40.50.2000">
    <property type="entry name" value="Glycogen Phosphorylase B"/>
    <property type="match status" value="1"/>
</dbReference>
<dbReference type="STRING" id="153496.A0U89_02320"/>
<dbReference type="Pfam" id="PF20706">
    <property type="entry name" value="GT4-conflict"/>
    <property type="match status" value="1"/>
</dbReference>
<protein>
    <submittedName>
        <fullName evidence="1">Mannosyltransferase</fullName>
    </submittedName>
</protein>
<dbReference type="eggNOG" id="COG0438">
    <property type="taxonomic scope" value="Bacteria"/>
</dbReference>
<keyword evidence="1" id="KW-0808">Transferase</keyword>
<dbReference type="PANTHER" id="PTHR46656:SF3">
    <property type="entry name" value="PUTATIVE-RELATED"/>
    <property type="match status" value="1"/>
</dbReference>
<dbReference type="EMBL" id="CP014674">
    <property type="protein sequence ID" value="AOX16149.1"/>
    <property type="molecule type" value="Genomic_DNA"/>
</dbReference>
<gene>
    <name evidence="1" type="ORF">A0U89_02320</name>
</gene>
<evidence type="ECO:0000313" key="2">
    <source>
        <dbReference type="Proteomes" id="UP000179145"/>
    </source>
</evidence>
<dbReference type="CDD" id="cd03801">
    <property type="entry name" value="GT4_PimA-like"/>
    <property type="match status" value="1"/>
</dbReference>
<organism evidence="1 2">
    <name type="scientific">Kozakia baliensis</name>
    <dbReference type="NCBI Taxonomy" id="153496"/>
    <lineage>
        <taxon>Bacteria</taxon>
        <taxon>Pseudomonadati</taxon>
        <taxon>Pseudomonadota</taxon>
        <taxon>Alphaproteobacteria</taxon>
        <taxon>Acetobacterales</taxon>
        <taxon>Acetobacteraceae</taxon>
        <taxon>Kozakia</taxon>
    </lineage>
</organism>